<name>A0A7U9PVU9_9ACTN</name>
<dbReference type="AlphaFoldDB" id="A0A7U9PVU9"/>
<evidence type="ECO:0000313" key="2">
    <source>
        <dbReference type="EMBL" id="GCD32915.1"/>
    </source>
</evidence>
<feature type="region of interest" description="Disordered" evidence="1">
    <location>
        <begin position="143"/>
        <end position="311"/>
    </location>
</feature>
<accession>A0A7U9PVU9</accession>
<gene>
    <name evidence="2" type="ORF">OEIGOIKO_00633</name>
</gene>
<dbReference type="EMBL" id="BHZC01000001">
    <property type="protein sequence ID" value="GCD32915.1"/>
    <property type="molecule type" value="Genomic_DNA"/>
</dbReference>
<evidence type="ECO:0000256" key="1">
    <source>
        <dbReference type="SAM" id="MobiDB-lite"/>
    </source>
</evidence>
<sequence>MAGRVWTVRLAPYGRPSAGAARLSCSRPACPDQRYPDGAAAGRKAAVAHVNAHLAHIRTTGGPRSEAWCACRAADCAWHTSDPDAGRRGGPRPPAQPARCGGPVVLAVYADRAERLWRIAEMCARCAAATSGCRVLDTASPPARTAPAGTGQAAAETAAHQELAGQTAGEGRARCSPTAAPPPWPRLRLPRPPPRRRRPPGHAPPHRGPSGGGRSRSGPCRTTWNSRSCAPSSSSSETPSAPTSSAPNPTSYSPSSTNGRPAPSRCGPTSTATGVCAARPSAPSRPRRPPARCTRTAAAARQTAGRWWSGC</sequence>
<feature type="compositionally biased region" description="Low complexity" evidence="1">
    <location>
        <begin position="143"/>
        <end position="158"/>
    </location>
</feature>
<organism evidence="2 3">
    <name type="scientific">Streptomyces chrestomyceticus JCM 4735</name>
    <dbReference type="NCBI Taxonomy" id="1306181"/>
    <lineage>
        <taxon>Bacteria</taxon>
        <taxon>Bacillati</taxon>
        <taxon>Actinomycetota</taxon>
        <taxon>Actinomycetes</taxon>
        <taxon>Kitasatosporales</taxon>
        <taxon>Streptomycetaceae</taxon>
        <taxon>Streptomyces</taxon>
    </lineage>
</organism>
<evidence type="ECO:0000313" key="3">
    <source>
        <dbReference type="Proteomes" id="UP000287830"/>
    </source>
</evidence>
<reference evidence="2 3" key="1">
    <citation type="submission" date="2018-11" db="EMBL/GenBank/DDBJ databases">
        <title>Whole genome sequence of Streptomyces chrestomyceticus NBRC 13444(T).</title>
        <authorList>
            <person name="Komaki H."/>
            <person name="Tamura T."/>
        </authorList>
    </citation>
    <scope>NUCLEOTIDE SEQUENCE [LARGE SCALE GENOMIC DNA]</scope>
    <source>
        <strain evidence="2 3">NBRC 13444</strain>
    </source>
</reference>
<comment type="caution">
    <text evidence="2">The sequence shown here is derived from an EMBL/GenBank/DDBJ whole genome shotgun (WGS) entry which is preliminary data.</text>
</comment>
<protein>
    <submittedName>
        <fullName evidence="2">Uncharacterized protein</fullName>
    </submittedName>
</protein>
<proteinExistence type="predicted"/>
<feature type="compositionally biased region" description="Low complexity" evidence="1">
    <location>
        <begin position="216"/>
        <end position="257"/>
    </location>
</feature>
<dbReference type="Proteomes" id="UP000287830">
    <property type="component" value="Unassembled WGS sequence"/>
</dbReference>
<feature type="compositionally biased region" description="Low complexity" evidence="1">
    <location>
        <begin position="291"/>
        <end position="301"/>
    </location>
</feature>